<dbReference type="GeneID" id="90838274"/>
<comment type="caution">
    <text evidence="1">The sequence shown here is derived from an EMBL/GenBank/DDBJ whole genome shotgun (WGS) entry which is preliminary data.</text>
</comment>
<reference evidence="1 2" key="1">
    <citation type="submission" date="2023-12" db="EMBL/GenBank/DDBJ databases">
        <authorList>
            <person name="Easwaran N."/>
            <person name="Lazarus H.P.S."/>
        </authorList>
    </citation>
    <scope>NUCLEOTIDE SEQUENCE [LARGE SCALE GENOMIC DNA]</scope>
    <source>
        <strain evidence="1 2">VIT-2023</strain>
    </source>
</reference>
<dbReference type="Proteomes" id="UP001387110">
    <property type="component" value="Unassembled WGS sequence"/>
</dbReference>
<keyword evidence="2" id="KW-1185">Reference proteome</keyword>
<evidence type="ECO:0000313" key="2">
    <source>
        <dbReference type="Proteomes" id="UP001387110"/>
    </source>
</evidence>
<evidence type="ECO:0000313" key="1">
    <source>
        <dbReference type="EMBL" id="MEI4463625.1"/>
    </source>
</evidence>
<dbReference type="EMBL" id="JBAWKY010000005">
    <property type="protein sequence ID" value="MEI4463625.1"/>
    <property type="molecule type" value="Genomic_DNA"/>
</dbReference>
<accession>A0ABU8EL36</accession>
<organism evidence="1 2">
    <name type="scientific">Exiguobacterium indicum</name>
    <dbReference type="NCBI Taxonomy" id="296995"/>
    <lineage>
        <taxon>Bacteria</taxon>
        <taxon>Bacillati</taxon>
        <taxon>Bacillota</taxon>
        <taxon>Bacilli</taxon>
        <taxon>Bacillales</taxon>
        <taxon>Bacillales Family XII. Incertae Sedis</taxon>
        <taxon>Exiguobacterium</taxon>
    </lineage>
</organism>
<proteinExistence type="predicted"/>
<dbReference type="RefSeq" id="WP_238987955.1">
    <property type="nucleotide sequence ID" value="NZ_JBAWKY010000005.1"/>
</dbReference>
<protein>
    <submittedName>
        <fullName evidence="1">Uncharacterized protein</fullName>
    </submittedName>
</protein>
<name>A0ABU8EL36_9BACL</name>
<gene>
    <name evidence="1" type="ORF">SZL87_14455</name>
</gene>
<sequence length="147" mass="18140">MIVLKWQTIRFRGYWIRYRLEPQIIRVDNQGIYHLGKVLFPRPNRISYEMALLLKEKYERRYKRPLYIKTSSIATEIWGHTHLDIYYRVLLRLPIPTRLRQRYSNRLESTKIIDIGVRAVDQNRIVWDIGDYVGGWFVFWLIRRRMR</sequence>